<evidence type="ECO:0000256" key="1">
    <source>
        <dbReference type="SAM" id="Phobius"/>
    </source>
</evidence>
<sequence length="92" mass="10632">MLPSEPIWSIDKHDGTGALFWRRDSSRVKFRCEVEVLEFVRDPDELKFMMERDYVEDSSHPLVVIVTCVFAIAITVFLPWILMGSSSNVIVQ</sequence>
<dbReference type="OrthoDB" id="8197637at2759"/>
<feature type="transmembrane region" description="Helical" evidence="1">
    <location>
        <begin position="62"/>
        <end position="82"/>
    </location>
</feature>
<name>A0A9J6BM36_POLVA</name>
<evidence type="ECO:0000313" key="3">
    <source>
        <dbReference type="Proteomes" id="UP001107558"/>
    </source>
</evidence>
<gene>
    <name evidence="2" type="ORF">PVAND_001166</name>
</gene>
<accession>A0A9J6BM36</accession>
<evidence type="ECO:0000313" key="2">
    <source>
        <dbReference type="EMBL" id="KAG5670937.1"/>
    </source>
</evidence>
<keyword evidence="1" id="KW-0472">Membrane</keyword>
<dbReference type="EMBL" id="JADBJN010000003">
    <property type="protein sequence ID" value="KAG5670937.1"/>
    <property type="molecule type" value="Genomic_DNA"/>
</dbReference>
<organism evidence="2 3">
    <name type="scientific">Polypedilum vanderplanki</name>
    <name type="common">Sleeping chironomid midge</name>
    <dbReference type="NCBI Taxonomy" id="319348"/>
    <lineage>
        <taxon>Eukaryota</taxon>
        <taxon>Metazoa</taxon>
        <taxon>Ecdysozoa</taxon>
        <taxon>Arthropoda</taxon>
        <taxon>Hexapoda</taxon>
        <taxon>Insecta</taxon>
        <taxon>Pterygota</taxon>
        <taxon>Neoptera</taxon>
        <taxon>Endopterygota</taxon>
        <taxon>Diptera</taxon>
        <taxon>Nematocera</taxon>
        <taxon>Chironomoidea</taxon>
        <taxon>Chironomidae</taxon>
        <taxon>Chironominae</taxon>
        <taxon>Polypedilum</taxon>
        <taxon>Polypedilum</taxon>
    </lineage>
</organism>
<dbReference type="AlphaFoldDB" id="A0A9J6BM36"/>
<dbReference type="Proteomes" id="UP001107558">
    <property type="component" value="Chromosome 3"/>
</dbReference>
<keyword evidence="1" id="KW-1133">Transmembrane helix</keyword>
<keyword evidence="1" id="KW-0812">Transmembrane</keyword>
<reference evidence="2" key="1">
    <citation type="submission" date="2021-03" db="EMBL/GenBank/DDBJ databases">
        <title>Chromosome level genome of the anhydrobiotic midge Polypedilum vanderplanki.</title>
        <authorList>
            <person name="Yoshida Y."/>
            <person name="Kikawada T."/>
            <person name="Gusev O."/>
        </authorList>
    </citation>
    <scope>NUCLEOTIDE SEQUENCE</scope>
    <source>
        <strain evidence="2">NIAS01</strain>
        <tissue evidence="2">Whole body or cell culture</tissue>
    </source>
</reference>
<proteinExistence type="predicted"/>
<comment type="caution">
    <text evidence="2">The sequence shown here is derived from an EMBL/GenBank/DDBJ whole genome shotgun (WGS) entry which is preliminary data.</text>
</comment>
<protein>
    <submittedName>
        <fullName evidence="2">Uncharacterized protein</fullName>
    </submittedName>
</protein>
<keyword evidence="3" id="KW-1185">Reference proteome</keyword>